<dbReference type="EMBL" id="CP018155">
    <property type="protein sequence ID" value="APG65089.1"/>
    <property type="molecule type" value="Genomic_DNA"/>
</dbReference>
<dbReference type="Proteomes" id="UP000181898">
    <property type="component" value="Chromosome"/>
</dbReference>
<sequence length="361" mass="42854">MILEKINIIIRNKFGSIEEGDGNLSEIEIIDKYLNFTDIKVEKHHICLLRDYMDNDILFEEKLKLFSPEIPLFKKEIEHDSCIDCELNCFSNLNYNLDSSTLFFIMQIHNMEGVLSKQDKKKLSLEFFNQFYVLNGIWCYNPNRVGKLIKDYYLEFLNKSFYNRNAIENLKDLYLSKDILLNVSERFKNMSEEENFAEGDFLIRFINNKIEYYEKMYAIEKELKKPSLSVDENSDAGNFNEKTKKKKSEIVLERINEYGFSELEMLKDVNVVSLIEHIFIKTKLPYQIAYLWHLGFVDKIDAEQCNSQKELHKLLGRIIDADERAVRGNVNGIKQEKSTDRKRYTAYKHIEKVKKHYQTLK</sequence>
<dbReference type="KEGG" id="ten:LPB136_06890"/>
<protein>
    <submittedName>
        <fullName evidence="1">Uncharacterized protein</fullName>
    </submittedName>
</protein>
<name>A0A1L3JJ00_9FLAO</name>
<dbReference type="STRING" id="1850252.LPB136_06890"/>
<evidence type="ECO:0000313" key="2">
    <source>
        <dbReference type="Proteomes" id="UP000181898"/>
    </source>
</evidence>
<evidence type="ECO:0000313" key="1">
    <source>
        <dbReference type="EMBL" id="APG65089.1"/>
    </source>
</evidence>
<dbReference type="RefSeq" id="WP_072555416.1">
    <property type="nucleotide sequence ID" value="NZ_CP018155.1"/>
</dbReference>
<gene>
    <name evidence="1" type="ORF">LPB136_06890</name>
</gene>
<reference evidence="1 2" key="1">
    <citation type="submission" date="2016-11" db="EMBL/GenBank/DDBJ databases">
        <title>Tenacibaculum sp. LPB0136, isolated from marine environment.</title>
        <authorList>
            <person name="Kim E."/>
            <person name="Yi H."/>
        </authorList>
    </citation>
    <scope>NUCLEOTIDE SEQUENCE [LARGE SCALE GENOMIC DNA]</scope>
    <source>
        <strain evidence="1 2">LPB0136</strain>
    </source>
</reference>
<dbReference type="AlphaFoldDB" id="A0A1L3JJ00"/>
<organism evidence="1 2">
    <name type="scientific">Tenacibaculum todarodis</name>
    <dbReference type="NCBI Taxonomy" id="1850252"/>
    <lineage>
        <taxon>Bacteria</taxon>
        <taxon>Pseudomonadati</taxon>
        <taxon>Bacteroidota</taxon>
        <taxon>Flavobacteriia</taxon>
        <taxon>Flavobacteriales</taxon>
        <taxon>Flavobacteriaceae</taxon>
        <taxon>Tenacibaculum</taxon>
    </lineage>
</organism>
<keyword evidence="2" id="KW-1185">Reference proteome</keyword>
<proteinExistence type="predicted"/>
<dbReference type="OrthoDB" id="1211741at2"/>
<accession>A0A1L3JJ00</accession>